<evidence type="ECO:0000313" key="3">
    <source>
        <dbReference type="Proteomes" id="UP000653411"/>
    </source>
</evidence>
<comment type="caution">
    <text evidence="2">The sequence shown here is derived from an EMBL/GenBank/DDBJ whole genome shotgun (WGS) entry which is preliminary data.</text>
</comment>
<reference evidence="2" key="2">
    <citation type="submission" date="2020-09" db="EMBL/GenBank/DDBJ databases">
        <authorList>
            <person name="Sun Q."/>
            <person name="Zhou Y."/>
        </authorList>
    </citation>
    <scope>NUCLEOTIDE SEQUENCE</scope>
    <source>
        <strain evidence="2">CGMCC 4.7110</strain>
    </source>
</reference>
<sequence>MTAESQPFARVELAVLRALSGPYLRRARRVSAALEGAPPGTAINKNSRQLGHDIRNEVDSDLGART</sequence>
<dbReference type="AlphaFoldDB" id="A0A918CXE5"/>
<dbReference type="Proteomes" id="UP000653411">
    <property type="component" value="Unassembled WGS sequence"/>
</dbReference>
<gene>
    <name evidence="2" type="ORF">GCM10011578_096870</name>
</gene>
<reference evidence="2" key="1">
    <citation type="journal article" date="2014" name="Int. J. Syst. Evol. Microbiol.">
        <title>Complete genome sequence of Corynebacterium casei LMG S-19264T (=DSM 44701T), isolated from a smear-ripened cheese.</title>
        <authorList>
            <consortium name="US DOE Joint Genome Institute (JGI-PGF)"/>
            <person name="Walter F."/>
            <person name="Albersmeier A."/>
            <person name="Kalinowski J."/>
            <person name="Ruckert C."/>
        </authorList>
    </citation>
    <scope>NUCLEOTIDE SEQUENCE</scope>
    <source>
        <strain evidence="2">CGMCC 4.7110</strain>
    </source>
</reference>
<name>A0A918CXE5_9ACTN</name>
<evidence type="ECO:0000313" key="2">
    <source>
        <dbReference type="EMBL" id="GGN45181.1"/>
    </source>
</evidence>
<protein>
    <submittedName>
        <fullName evidence="2">Uncharacterized protein</fullName>
    </submittedName>
</protein>
<evidence type="ECO:0000256" key="1">
    <source>
        <dbReference type="SAM" id="MobiDB-lite"/>
    </source>
</evidence>
<keyword evidence="3" id="KW-1185">Reference proteome</keyword>
<organism evidence="2 3">
    <name type="scientific">Streptomyces fuscichromogenes</name>
    <dbReference type="NCBI Taxonomy" id="1324013"/>
    <lineage>
        <taxon>Bacteria</taxon>
        <taxon>Bacillati</taxon>
        <taxon>Actinomycetota</taxon>
        <taxon>Actinomycetes</taxon>
        <taxon>Kitasatosporales</taxon>
        <taxon>Streptomycetaceae</taxon>
        <taxon>Streptomyces</taxon>
    </lineage>
</organism>
<feature type="compositionally biased region" description="Basic and acidic residues" evidence="1">
    <location>
        <begin position="50"/>
        <end position="66"/>
    </location>
</feature>
<dbReference type="EMBL" id="BMML01000046">
    <property type="protein sequence ID" value="GGN45181.1"/>
    <property type="molecule type" value="Genomic_DNA"/>
</dbReference>
<accession>A0A918CXE5</accession>
<proteinExistence type="predicted"/>
<feature type="region of interest" description="Disordered" evidence="1">
    <location>
        <begin position="37"/>
        <end position="66"/>
    </location>
</feature>